<name>K1RJ47_9ZZZZ</name>
<organism evidence="1">
    <name type="scientific">human gut metagenome</name>
    <dbReference type="NCBI Taxonomy" id="408170"/>
    <lineage>
        <taxon>unclassified sequences</taxon>
        <taxon>metagenomes</taxon>
        <taxon>organismal metagenomes</taxon>
    </lineage>
</organism>
<dbReference type="GO" id="GO:0008168">
    <property type="term" value="F:methyltransferase activity"/>
    <property type="evidence" value="ECO:0007669"/>
    <property type="project" value="UniProtKB-KW"/>
</dbReference>
<dbReference type="EMBL" id="AJWY01014466">
    <property type="protein sequence ID" value="EKC43674.1"/>
    <property type="molecule type" value="Genomic_DNA"/>
</dbReference>
<proteinExistence type="predicted"/>
<protein>
    <submittedName>
        <fullName evidence="1">tRNA (Guanine-N1)-methyltransferase</fullName>
    </submittedName>
</protein>
<reference evidence="1" key="1">
    <citation type="journal article" date="2013" name="Environ. Microbiol.">
        <title>Microbiota from the distal guts of lean and obese adolescents exhibit partial functional redundancy besides clear differences in community structure.</title>
        <authorList>
            <person name="Ferrer M."/>
            <person name="Ruiz A."/>
            <person name="Lanza F."/>
            <person name="Haange S.B."/>
            <person name="Oberbach A."/>
            <person name="Till H."/>
            <person name="Bargiela R."/>
            <person name="Campoy C."/>
            <person name="Segura M.T."/>
            <person name="Richter M."/>
            <person name="von Bergen M."/>
            <person name="Seifert J."/>
            <person name="Suarez A."/>
        </authorList>
    </citation>
    <scope>NUCLEOTIDE SEQUENCE</scope>
</reference>
<keyword evidence="1" id="KW-0808">Transferase</keyword>
<sequence length="89" mass="9961">MNSGAESHPITELPKWKRGENVRLVKTEEQFAAAAKLFAEGRRAVCAGNWTEEYCASLTEEEFLAQLKAEKKAAGPATCTRRKMCRTAW</sequence>
<comment type="caution">
    <text evidence="1">The sequence shown here is derived from an EMBL/GenBank/DDBJ whole genome shotgun (WGS) entry which is preliminary data.</text>
</comment>
<dbReference type="AlphaFoldDB" id="K1RJ47"/>
<accession>K1RJ47</accession>
<gene>
    <name evidence="1" type="ORF">LEA_21025</name>
</gene>
<dbReference type="GO" id="GO:0032259">
    <property type="term" value="P:methylation"/>
    <property type="evidence" value="ECO:0007669"/>
    <property type="project" value="UniProtKB-KW"/>
</dbReference>
<evidence type="ECO:0000313" key="1">
    <source>
        <dbReference type="EMBL" id="EKC43674.1"/>
    </source>
</evidence>
<keyword evidence="1" id="KW-0489">Methyltransferase</keyword>